<dbReference type="PANTHER" id="PTHR48078:SF2">
    <property type="entry name" value="CATABOLIC L-SERINE_THREONINE DEHYDRATASE"/>
    <property type="match status" value="1"/>
</dbReference>
<comment type="catalytic activity">
    <reaction evidence="6">
        <text>L-serine = pyruvate + NH4(+)</text>
        <dbReference type="Rhea" id="RHEA:19169"/>
        <dbReference type="ChEBI" id="CHEBI:15361"/>
        <dbReference type="ChEBI" id="CHEBI:28938"/>
        <dbReference type="ChEBI" id="CHEBI:33384"/>
        <dbReference type="EC" id="4.3.1.17"/>
    </reaction>
</comment>
<evidence type="ECO:0000256" key="2">
    <source>
        <dbReference type="ARBA" id="ARBA00010869"/>
    </source>
</evidence>
<dbReference type="GO" id="GO:0009097">
    <property type="term" value="P:isoleucine biosynthetic process"/>
    <property type="evidence" value="ECO:0007669"/>
    <property type="project" value="TreeGrafter"/>
</dbReference>
<dbReference type="GO" id="GO:0003941">
    <property type="term" value="F:L-serine ammonia-lyase activity"/>
    <property type="evidence" value="ECO:0007669"/>
    <property type="project" value="UniProtKB-EC"/>
</dbReference>
<dbReference type="EC" id="4.3.1.17" evidence="3"/>
<keyword evidence="4" id="KW-0663">Pyridoxal phosphate</keyword>
<dbReference type="InterPro" id="IPR001926">
    <property type="entry name" value="TrpB-like_PALP"/>
</dbReference>
<dbReference type="PANTHER" id="PTHR48078">
    <property type="entry name" value="THREONINE DEHYDRATASE, MITOCHONDRIAL-RELATED"/>
    <property type="match status" value="1"/>
</dbReference>
<evidence type="ECO:0000256" key="5">
    <source>
        <dbReference type="ARBA" id="ARBA00023239"/>
    </source>
</evidence>
<evidence type="ECO:0000259" key="7">
    <source>
        <dbReference type="Pfam" id="PF00291"/>
    </source>
</evidence>
<dbReference type="InterPro" id="IPR050147">
    <property type="entry name" value="Ser/Thr_Dehydratase"/>
</dbReference>
<dbReference type="Proteomes" id="UP000559027">
    <property type="component" value="Unassembled WGS sequence"/>
</dbReference>
<keyword evidence="5" id="KW-0456">Lyase</keyword>
<name>A0A8H5G4R2_9AGAR</name>
<evidence type="ECO:0000313" key="9">
    <source>
        <dbReference type="Proteomes" id="UP000559027"/>
    </source>
</evidence>
<comment type="similarity">
    <text evidence="2">Belongs to the serine/threonine dehydratase family.</text>
</comment>
<evidence type="ECO:0000256" key="1">
    <source>
        <dbReference type="ARBA" id="ARBA00001933"/>
    </source>
</evidence>
<proteinExistence type="inferred from homology"/>
<evidence type="ECO:0000313" key="8">
    <source>
        <dbReference type="EMBL" id="KAF5358201.1"/>
    </source>
</evidence>
<evidence type="ECO:0000256" key="6">
    <source>
        <dbReference type="ARBA" id="ARBA00049406"/>
    </source>
</evidence>
<accession>A0A8H5G4R2</accession>
<gene>
    <name evidence="8" type="ORF">D9756_001875</name>
</gene>
<dbReference type="Gene3D" id="3.40.50.1100">
    <property type="match status" value="2"/>
</dbReference>
<dbReference type="AlphaFoldDB" id="A0A8H5G4R2"/>
<dbReference type="GO" id="GO:0006567">
    <property type="term" value="P:L-threonine catabolic process"/>
    <property type="evidence" value="ECO:0007669"/>
    <property type="project" value="TreeGrafter"/>
</dbReference>
<keyword evidence="9" id="KW-1185">Reference proteome</keyword>
<protein>
    <recommendedName>
        <fullName evidence="3">L-serine ammonia-lyase</fullName>
        <ecNumber evidence="3">4.3.1.17</ecNumber>
    </recommendedName>
</protein>
<sequence>MSGALWRETPLIRSTTLSNNINASVYLKLENLQPSYSFKYRGISHFIQKAKQAHGKDLHCVIASGGNAGLAAACAAHILQVRCTVYIPEGVTESTLALLKQENAEVAIVGRFYAEALEAAKQVVATDANAVMVPAYDNQLIWEGHSSMVVEIRDQLQKKPDAIFCSVGGGGLLGGIIVGCKEVGWDNVPIVTLETIGSDCFYRSITMNGDGFNKETKVLPPGVELVHDPEHKVDMAHFNGFSSRASGSLGASQPSAAVLKMALERPGGVHSYSVPDELSMESLVKFANDHKMLVELACSTTLVPAYYPTLFDRMVLPRAEDTRCVVFIVCGGFKVSISNAVEFQRIVYNAQREPGSGWEVICDDGEIFRVPK</sequence>
<dbReference type="GO" id="GO:0004794">
    <property type="term" value="F:threonine deaminase activity"/>
    <property type="evidence" value="ECO:0007669"/>
    <property type="project" value="TreeGrafter"/>
</dbReference>
<comment type="cofactor">
    <cofactor evidence="1">
        <name>pyridoxal 5'-phosphate</name>
        <dbReference type="ChEBI" id="CHEBI:597326"/>
    </cofactor>
</comment>
<evidence type="ECO:0000256" key="3">
    <source>
        <dbReference type="ARBA" id="ARBA00012093"/>
    </source>
</evidence>
<dbReference type="OrthoDB" id="7773036at2759"/>
<dbReference type="EMBL" id="JAACJO010000005">
    <property type="protein sequence ID" value="KAF5358201.1"/>
    <property type="molecule type" value="Genomic_DNA"/>
</dbReference>
<reference evidence="8 9" key="1">
    <citation type="journal article" date="2020" name="ISME J.">
        <title>Uncovering the hidden diversity of litter-decomposition mechanisms in mushroom-forming fungi.</title>
        <authorList>
            <person name="Floudas D."/>
            <person name="Bentzer J."/>
            <person name="Ahren D."/>
            <person name="Johansson T."/>
            <person name="Persson P."/>
            <person name="Tunlid A."/>
        </authorList>
    </citation>
    <scope>NUCLEOTIDE SEQUENCE [LARGE SCALE GENOMIC DNA]</scope>
    <source>
        <strain evidence="8 9">CBS 146.42</strain>
    </source>
</reference>
<dbReference type="InterPro" id="IPR036052">
    <property type="entry name" value="TrpB-like_PALP_sf"/>
</dbReference>
<comment type="caution">
    <text evidence="8">The sequence shown here is derived from an EMBL/GenBank/DDBJ whole genome shotgun (WGS) entry which is preliminary data.</text>
</comment>
<evidence type="ECO:0000256" key="4">
    <source>
        <dbReference type="ARBA" id="ARBA00022898"/>
    </source>
</evidence>
<dbReference type="SUPFAM" id="SSF53686">
    <property type="entry name" value="Tryptophan synthase beta subunit-like PLP-dependent enzymes"/>
    <property type="match status" value="1"/>
</dbReference>
<organism evidence="8 9">
    <name type="scientific">Leucocoprinus leucothites</name>
    <dbReference type="NCBI Taxonomy" id="201217"/>
    <lineage>
        <taxon>Eukaryota</taxon>
        <taxon>Fungi</taxon>
        <taxon>Dikarya</taxon>
        <taxon>Basidiomycota</taxon>
        <taxon>Agaricomycotina</taxon>
        <taxon>Agaricomycetes</taxon>
        <taxon>Agaricomycetidae</taxon>
        <taxon>Agaricales</taxon>
        <taxon>Agaricineae</taxon>
        <taxon>Agaricaceae</taxon>
        <taxon>Leucocoprinus</taxon>
    </lineage>
</organism>
<dbReference type="GO" id="GO:0006565">
    <property type="term" value="P:L-serine catabolic process"/>
    <property type="evidence" value="ECO:0007669"/>
    <property type="project" value="TreeGrafter"/>
</dbReference>
<feature type="domain" description="Tryptophan synthase beta chain-like PALP" evidence="7">
    <location>
        <begin position="7"/>
        <end position="331"/>
    </location>
</feature>
<dbReference type="Pfam" id="PF00291">
    <property type="entry name" value="PALP"/>
    <property type="match status" value="1"/>
</dbReference>